<evidence type="ECO:0000313" key="1">
    <source>
        <dbReference type="EMBL" id="GGF61966.1"/>
    </source>
</evidence>
<reference evidence="1 2" key="1">
    <citation type="journal article" date="2019" name="Int. J. Syst. Evol. Microbiol.">
        <title>The Global Catalogue of Microorganisms (GCM) 10K type strain sequencing project: providing services to taxonomists for standard genome sequencing and annotation.</title>
        <authorList>
            <consortium name="The Broad Institute Genomics Platform"/>
            <consortium name="The Broad Institute Genome Sequencing Center for Infectious Disease"/>
            <person name="Wu L."/>
            <person name="Ma J."/>
        </authorList>
    </citation>
    <scope>NUCLEOTIDE SEQUENCE [LARGE SCALE GENOMIC DNA]</scope>
    <source>
        <strain evidence="1 2">CGMCC 1.12720</strain>
    </source>
</reference>
<protein>
    <submittedName>
        <fullName evidence="1">Uncharacterized protein</fullName>
    </submittedName>
</protein>
<comment type="caution">
    <text evidence="1">The sequence shown here is derived from an EMBL/GenBank/DDBJ whole genome shotgun (WGS) entry which is preliminary data.</text>
</comment>
<gene>
    <name evidence="1" type="ORF">GCM10011375_16210</name>
</gene>
<organism evidence="1 2">
    <name type="scientific">Hymenobacter qilianensis</name>
    <dbReference type="NCBI Taxonomy" id="1385715"/>
    <lineage>
        <taxon>Bacteria</taxon>
        <taxon>Pseudomonadati</taxon>
        <taxon>Bacteroidota</taxon>
        <taxon>Cytophagia</taxon>
        <taxon>Cytophagales</taxon>
        <taxon>Hymenobacteraceae</taxon>
        <taxon>Hymenobacter</taxon>
    </lineage>
</organism>
<dbReference type="Proteomes" id="UP000605392">
    <property type="component" value="Unassembled WGS sequence"/>
</dbReference>
<name>A0ACB5PQD8_9BACT</name>
<accession>A0ACB5PQD8</accession>
<evidence type="ECO:0000313" key="2">
    <source>
        <dbReference type="Proteomes" id="UP000605392"/>
    </source>
</evidence>
<keyword evidence="2" id="KW-1185">Reference proteome</keyword>
<sequence>MAANDSALLALLAQKCPRCHRGNLFTHSAFNLSKFTDMPASCPVCGLQYEPETGFYWGAMYISYAFSTGIVIMVGVLLYNFFGDPDTWVYIVTVSIAVLLFTPVLLRYSRAVMLYFFGGTHYDPERAKRPFPASND</sequence>
<dbReference type="EMBL" id="BMFN01000002">
    <property type="protein sequence ID" value="GGF61966.1"/>
    <property type="molecule type" value="Genomic_DNA"/>
</dbReference>
<proteinExistence type="predicted"/>